<sequence length="174" mass="18455">MGALAAEGVVIVHFYDLRSAEAAVAEVREQHARQHGGIGFGAPAGSAAAGNWAAPWMWCPQQPGGGRGTIAGHPVWALFAAVSLDDPNQGSLVVLNSDTAIPLLALREIFEPFGMEQQLVIACQPLHSFASAPPRLSLVCENRSKRAAAITIASALLCLNVVKQERQRFPKIVL</sequence>
<reference evidence="1 2" key="1">
    <citation type="journal article" date="2014" name="Agronomy (Basel)">
        <title>A Draft Genome Sequence for Ensete ventricosum, the Drought-Tolerant Tree Against Hunger.</title>
        <authorList>
            <person name="Harrison J."/>
            <person name="Moore K.A."/>
            <person name="Paszkiewicz K."/>
            <person name="Jones T."/>
            <person name="Grant M."/>
            <person name="Ambacheew D."/>
            <person name="Muzemil S."/>
            <person name="Studholme D.J."/>
        </authorList>
    </citation>
    <scope>NUCLEOTIDE SEQUENCE [LARGE SCALE GENOMIC DNA]</scope>
</reference>
<dbReference type="Proteomes" id="UP000287651">
    <property type="component" value="Unassembled WGS sequence"/>
</dbReference>
<dbReference type="AlphaFoldDB" id="A0A426YU47"/>
<evidence type="ECO:0000313" key="2">
    <source>
        <dbReference type="Proteomes" id="UP000287651"/>
    </source>
</evidence>
<protein>
    <submittedName>
        <fullName evidence="1">Uncharacterized protein</fullName>
    </submittedName>
</protein>
<proteinExistence type="predicted"/>
<organism evidence="1 2">
    <name type="scientific">Ensete ventricosum</name>
    <name type="common">Abyssinian banana</name>
    <name type="synonym">Musa ensete</name>
    <dbReference type="NCBI Taxonomy" id="4639"/>
    <lineage>
        <taxon>Eukaryota</taxon>
        <taxon>Viridiplantae</taxon>
        <taxon>Streptophyta</taxon>
        <taxon>Embryophyta</taxon>
        <taxon>Tracheophyta</taxon>
        <taxon>Spermatophyta</taxon>
        <taxon>Magnoliopsida</taxon>
        <taxon>Liliopsida</taxon>
        <taxon>Zingiberales</taxon>
        <taxon>Musaceae</taxon>
        <taxon>Ensete</taxon>
    </lineage>
</organism>
<comment type="caution">
    <text evidence="1">The sequence shown here is derived from an EMBL/GenBank/DDBJ whole genome shotgun (WGS) entry which is preliminary data.</text>
</comment>
<evidence type="ECO:0000313" key="1">
    <source>
        <dbReference type="EMBL" id="RRT55253.1"/>
    </source>
</evidence>
<accession>A0A426YU47</accession>
<name>A0A426YU47_ENSVE</name>
<gene>
    <name evidence="1" type="ORF">B296_00048578</name>
</gene>
<dbReference type="EMBL" id="AMZH03010172">
    <property type="protein sequence ID" value="RRT55253.1"/>
    <property type="molecule type" value="Genomic_DNA"/>
</dbReference>